<evidence type="ECO:0000313" key="4">
    <source>
        <dbReference type="EMBL" id="KAG1770300.1"/>
    </source>
</evidence>
<dbReference type="PROSITE" id="PS51468">
    <property type="entry name" value="VIT"/>
    <property type="match status" value="1"/>
</dbReference>
<proteinExistence type="predicted"/>
<feature type="domain" description="VIT" evidence="3">
    <location>
        <begin position="1"/>
        <end position="93"/>
    </location>
</feature>
<dbReference type="Gene3D" id="3.40.50.410">
    <property type="entry name" value="von Willebrand factor, type A domain"/>
    <property type="match status" value="1"/>
</dbReference>
<comment type="caution">
    <text evidence="4">The sequence shown here is derived from an EMBL/GenBank/DDBJ whole genome shotgun (WGS) entry which is preliminary data.</text>
</comment>
<dbReference type="Pfam" id="PF13768">
    <property type="entry name" value="VWA_3"/>
    <property type="match status" value="2"/>
</dbReference>
<dbReference type="Proteomes" id="UP000714275">
    <property type="component" value="Unassembled WGS sequence"/>
</dbReference>
<evidence type="ECO:0000259" key="3">
    <source>
        <dbReference type="PROSITE" id="PS51468"/>
    </source>
</evidence>
<feature type="compositionally biased region" description="Polar residues" evidence="1">
    <location>
        <begin position="716"/>
        <end position="726"/>
    </location>
</feature>
<protein>
    <recommendedName>
        <fullName evidence="6">VWFA domain-containing protein</fullName>
    </recommendedName>
</protein>
<dbReference type="SMART" id="SM00327">
    <property type="entry name" value="VWA"/>
    <property type="match status" value="1"/>
</dbReference>
<dbReference type="InterPro" id="IPR036465">
    <property type="entry name" value="vWFA_dom_sf"/>
</dbReference>
<dbReference type="Pfam" id="PF08487">
    <property type="entry name" value="VIT"/>
    <property type="match status" value="1"/>
</dbReference>
<feature type="domain" description="VWFA" evidence="2">
    <location>
        <begin position="215"/>
        <end position="438"/>
    </location>
</feature>
<evidence type="ECO:0000313" key="5">
    <source>
        <dbReference type="Proteomes" id="UP000714275"/>
    </source>
</evidence>
<dbReference type="PANTHER" id="PTHR45737:SF6">
    <property type="entry name" value="VON WILLEBRAND FACTOR A DOMAIN-CONTAINING PROTEIN 5A"/>
    <property type="match status" value="1"/>
</dbReference>
<accession>A0A9P7CYA2</accession>
<dbReference type="PANTHER" id="PTHR45737">
    <property type="entry name" value="VON WILLEBRAND FACTOR A DOMAIN-CONTAINING PROTEIN 5A"/>
    <property type="match status" value="1"/>
</dbReference>
<feature type="compositionally biased region" description="Low complexity" evidence="1">
    <location>
        <begin position="682"/>
        <end position="697"/>
    </location>
</feature>
<dbReference type="OrthoDB" id="1729737at2759"/>
<reference evidence="4" key="1">
    <citation type="journal article" date="2020" name="New Phytol.">
        <title>Comparative genomics reveals dynamic genome evolution in host specialist ectomycorrhizal fungi.</title>
        <authorList>
            <person name="Lofgren L.A."/>
            <person name="Nguyen N.H."/>
            <person name="Vilgalys R."/>
            <person name="Ruytinx J."/>
            <person name="Liao H.L."/>
            <person name="Branco S."/>
            <person name="Kuo A."/>
            <person name="LaButti K."/>
            <person name="Lipzen A."/>
            <person name="Andreopoulos W."/>
            <person name="Pangilinan J."/>
            <person name="Riley R."/>
            <person name="Hundley H."/>
            <person name="Na H."/>
            <person name="Barry K."/>
            <person name="Grigoriev I.V."/>
            <person name="Stajich J.E."/>
            <person name="Kennedy P.G."/>
        </authorList>
    </citation>
    <scope>NUCLEOTIDE SEQUENCE</scope>
    <source>
        <strain evidence="4">DOB743</strain>
    </source>
</reference>
<feature type="region of interest" description="Disordered" evidence="1">
    <location>
        <begin position="681"/>
        <end position="745"/>
    </location>
</feature>
<dbReference type="SUPFAM" id="SSF53300">
    <property type="entry name" value="vWA-like"/>
    <property type="match status" value="1"/>
</dbReference>
<sequence>MLSQVFENESESPTSHAKYVFPLPASTASCAFELKHDDGRIITGVAKEKSEVAEAFYGAADARKSAGLVELFTISVGSIPARQKVTARLTFVMDLLDEGRRDHVCLQLPMAIAKRYVETPVAMLDASAANERTRVQITVDVQTSDIIQDIRSPTHRIIPVPYRSHAGQRSERRMTVMWLSTTFLDQDFVLTRADTIAMQLSFVPKFEMPRVASQEYIFVVDRSSSMSGAPMETAKRALGMLLHLLPDSDTTFNIFSFASKVDGMWETSVSFNERNMQYAISNIQAMQANNSGTKSAHALQLAVASRNRNRPTVLFVLTGGGVHFGVRPLRRKGMFARCRRVVTQVLSRVKRLRPSSYSNSSTNLDPFEVVSAAVNSCRPNAPLRVFTLGIGEHVASAVCERLARSGGGECLFAVRAEDIIEKCARLLNAGRTCVIESVVVDWHGSGDLPPVNFLPSNYHHSLPPNVVQLEPPPPIQQVPHSITKIFPEMRFSIFAITNFRSIPPEVRLRAKVEGLAEVLELVVPVTAVKPPFKDELPLLHTLAARGLIKHLAEGRAPLPQPMTPTTDEEARKAAIVRLGLEYQLVSHHTSFVAVESQREAAGSGLHWTTSRERSRRQHYHASPPSATSDDAEDYALGIDVTTVPMVLDNLSRVVDAVFSFFTSDAAPAHSRRQMLLPGTYHSTAQSRSSSPSSQSARTSHHDNSSTDTFSTLSSLEGFSTSRSSSPLEDPIQRIPSPVFDPPRNARMRARLPGRAVVSGSRPPPVPKEVYDLILLQGYDGSFTPSPQLEALVGVEILEKPADLRVNDDIWATAVVVAYLRHHLSAHPDLLHALLSKHLQFAEGKGKGLLAGQNFSELVAIARRSVS</sequence>
<dbReference type="AlphaFoldDB" id="A0A9P7CYA2"/>
<gene>
    <name evidence="4" type="ORF">EV702DRAFT_672574</name>
</gene>
<dbReference type="InterPro" id="IPR013694">
    <property type="entry name" value="VIT"/>
</dbReference>
<evidence type="ECO:0000259" key="2">
    <source>
        <dbReference type="PROSITE" id="PS50234"/>
    </source>
</evidence>
<organism evidence="4 5">
    <name type="scientific">Suillus placidus</name>
    <dbReference type="NCBI Taxonomy" id="48579"/>
    <lineage>
        <taxon>Eukaryota</taxon>
        <taxon>Fungi</taxon>
        <taxon>Dikarya</taxon>
        <taxon>Basidiomycota</taxon>
        <taxon>Agaricomycotina</taxon>
        <taxon>Agaricomycetes</taxon>
        <taxon>Agaricomycetidae</taxon>
        <taxon>Boletales</taxon>
        <taxon>Suillineae</taxon>
        <taxon>Suillaceae</taxon>
        <taxon>Suillus</taxon>
    </lineage>
</organism>
<name>A0A9P7CYA2_9AGAM</name>
<evidence type="ECO:0000256" key="1">
    <source>
        <dbReference type="SAM" id="MobiDB-lite"/>
    </source>
</evidence>
<dbReference type="EMBL" id="JABBWD010000066">
    <property type="protein sequence ID" value="KAG1770300.1"/>
    <property type="molecule type" value="Genomic_DNA"/>
</dbReference>
<feature type="region of interest" description="Disordered" evidence="1">
    <location>
        <begin position="602"/>
        <end position="631"/>
    </location>
</feature>
<dbReference type="PROSITE" id="PS50234">
    <property type="entry name" value="VWFA"/>
    <property type="match status" value="1"/>
</dbReference>
<dbReference type="InterPro" id="IPR002035">
    <property type="entry name" value="VWF_A"/>
</dbReference>
<keyword evidence="5" id="KW-1185">Reference proteome</keyword>
<feature type="compositionally biased region" description="Low complexity" evidence="1">
    <location>
        <begin position="705"/>
        <end position="715"/>
    </location>
</feature>
<evidence type="ECO:0008006" key="6">
    <source>
        <dbReference type="Google" id="ProtNLM"/>
    </source>
</evidence>